<dbReference type="Gene3D" id="3.50.4.10">
    <property type="entry name" value="Hepatocyte Growth Factor"/>
    <property type="match status" value="1"/>
</dbReference>
<dbReference type="SUPFAM" id="SSF56112">
    <property type="entry name" value="Protein kinase-like (PK-like)"/>
    <property type="match status" value="2"/>
</dbReference>
<dbReference type="InterPro" id="IPR051343">
    <property type="entry name" value="G-type_lectin_kinases/EP1-like"/>
</dbReference>
<dbReference type="Gene3D" id="3.30.200.20">
    <property type="entry name" value="Phosphorylase Kinase, domain 1"/>
    <property type="match status" value="1"/>
</dbReference>
<dbReference type="CDD" id="cd00028">
    <property type="entry name" value="B_lectin"/>
    <property type="match status" value="1"/>
</dbReference>
<evidence type="ECO:0000313" key="8">
    <source>
        <dbReference type="Proteomes" id="UP000823749"/>
    </source>
</evidence>
<keyword evidence="4" id="KW-0067">ATP-binding</keyword>
<keyword evidence="5" id="KW-0812">Transmembrane</keyword>
<keyword evidence="1" id="KW-0732">Signal</keyword>
<reference evidence="7" key="1">
    <citation type="submission" date="2020-08" db="EMBL/GenBank/DDBJ databases">
        <title>Plant Genome Project.</title>
        <authorList>
            <person name="Zhang R.-G."/>
        </authorList>
    </citation>
    <scope>NUCLEOTIDE SEQUENCE</scope>
    <source>
        <strain evidence="7">WSP0</strain>
        <tissue evidence="7">Leaf</tissue>
    </source>
</reference>
<dbReference type="AlphaFoldDB" id="A0AAV6LF58"/>
<proteinExistence type="predicted"/>
<evidence type="ECO:0000313" key="7">
    <source>
        <dbReference type="EMBL" id="KAG5562826.1"/>
    </source>
</evidence>
<feature type="domain" description="Bulb-type lectin" evidence="6">
    <location>
        <begin position="26"/>
        <end position="143"/>
    </location>
</feature>
<dbReference type="SMART" id="SM00108">
    <property type="entry name" value="B_lectin"/>
    <property type="match status" value="1"/>
</dbReference>
<protein>
    <recommendedName>
        <fullName evidence="6">Bulb-type lectin domain-containing protein</fullName>
    </recommendedName>
</protein>
<keyword evidence="4" id="KW-0547">Nucleotide-binding</keyword>
<dbReference type="SUPFAM" id="SSF51110">
    <property type="entry name" value="alpha-D-mannose-specific plant lectins"/>
    <property type="match status" value="1"/>
</dbReference>
<evidence type="ECO:0000259" key="6">
    <source>
        <dbReference type="PROSITE" id="PS50927"/>
    </source>
</evidence>
<keyword evidence="5" id="KW-0472">Membrane</keyword>
<keyword evidence="3" id="KW-0325">Glycoprotein</keyword>
<dbReference type="InterPro" id="IPR011009">
    <property type="entry name" value="Kinase-like_dom_sf"/>
</dbReference>
<feature type="transmembrane region" description="Helical" evidence="5">
    <location>
        <begin position="420"/>
        <end position="443"/>
    </location>
</feature>
<evidence type="ECO:0000256" key="1">
    <source>
        <dbReference type="ARBA" id="ARBA00022729"/>
    </source>
</evidence>
<dbReference type="Proteomes" id="UP000823749">
    <property type="component" value="Chromosome 2"/>
</dbReference>
<evidence type="ECO:0000256" key="2">
    <source>
        <dbReference type="ARBA" id="ARBA00022734"/>
    </source>
</evidence>
<gene>
    <name evidence="7" type="ORF">RHGRI_005524</name>
</gene>
<keyword evidence="5" id="KW-1133">Transmembrane helix</keyword>
<dbReference type="FunFam" id="2.90.10.10:FF:000008">
    <property type="entry name" value="Serine/threonine-protein kinase"/>
    <property type="match status" value="1"/>
</dbReference>
<evidence type="ECO:0000256" key="5">
    <source>
        <dbReference type="SAM" id="Phobius"/>
    </source>
</evidence>
<dbReference type="PANTHER" id="PTHR47976">
    <property type="entry name" value="G-TYPE LECTIN S-RECEPTOR-LIKE SERINE/THREONINE-PROTEIN KINASE SD2-5"/>
    <property type="match status" value="1"/>
</dbReference>
<dbReference type="GO" id="GO:0030246">
    <property type="term" value="F:carbohydrate binding"/>
    <property type="evidence" value="ECO:0007669"/>
    <property type="project" value="UniProtKB-KW"/>
</dbReference>
<keyword evidence="8" id="KW-1185">Reference proteome</keyword>
<dbReference type="InterPro" id="IPR036426">
    <property type="entry name" value="Bulb-type_lectin_dom_sf"/>
</dbReference>
<dbReference type="Gene3D" id="2.90.10.10">
    <property type="entry name" value="Bulb-type lectin domain"/>
    <property type="match status" value="1"/>
</dbReference>
<dbReference type="InterPro" id="IPR017441">
    <property type="entry name" value="Protein_kinase_ATP_BS"/>
</dbReference>
<keyword evidence="2" id="KW-0430">Lectin</keyword>
<dbReference type="PROSITE" id="PS00107">
    <property type="entry name" value="PROTEIN_KINASE_ATP"/>
    <property type="match status" value="1"/>
</dbReference>
<accession>A0AAV6LF58</accession>
<dbReference type="PANTHER" id="PTHR47976:SF1">
    <property type="entry name" value="G-TYPE LECTIN S-RECEPTOR-LIKE SERINE_THREONINE-PROTEIN KINASE SD2-5"/>
    <property type="match status" value="1"/>
</dbReference>
<dbReference type="PROSITE" id="PS50927">
    <property type="entry name" value="BULB_LECTIN"/>
    <property type="match status" value="1"/>
</dbReference>
<name>A0AAV6LF58_9ERIC</name>
<sequence>MFLFLLLFSESCTASVRKIGKMDPGFQGSQMNWIDNDGIILLSNDSNFGFGFTPTTQDVTLFLLTVIHMGSSTIVWAANRAFLVHNSDNFYFDDTGNAYLQRGGSTVWSSDSGGKGVSAMGLLDSGNLVLLGKDGGVVWQSFSHPTDTLLSNQEFSGGMRLVSALDVNNSTYFLEIKSADMILSASFQTPRPYWSMSQENRKTINQDGGVVSSASLEANSWKFYDSSKILLWQFIFSDSTDANATWVAVLGNDGFITFSILQSGGPSLSPTKIPNNPCGTPEPCGPYYVCHSDNRCQCPSVLNSSPNCKPGIVSPRDRSKGPIDLVQVGDTLNYFALGFVSPVSKTNLDGCKAACHSTCSCLTLFFDNSSGNCFLFDSTGSFQNVNNGGVFVSFTKVLSTGGSGNNTGGGSGNRKKGFPYVVIIAVAPVVVIIGLLSAGYWYWRKRKSPKDSSDEDNFLESISWMPIRFGYRDLQTATNNFSVKLGRGGFGSVYQGTLPDGTRLAVKKLEGIERIKNYALSEKSDVYSYGMVLLEITGGRKNFDPSETSEKITHLTLSK</sequence>
<feature type="binding site" evidence="4">
    <location>
        <position position="508"/>
    </location>
    <ligand>
        <name>ATP</name>
        <dbReference type="ChEBI" id="CHEBI:30616"/>
    </ligand>
</feature>
<evidence type="ECO:0000256" key="3">
    <source>
        <dbReference type="ARBA" id="ARBA00023180"/>
    </source>
</evidence>
<organism evidence="7 8">
    <name type="scientific">Rhododendron griersonianum</name>
    <dbReference type="NCBI Taxonomy" id="479676"/>
    <lineage>
        <taxon>Eukaryota</taxon>
        <taxon>Viridiplantae</taxon>
        <taxon>Streptophyta</taxon>
        <taxon>Embryophyta</taxon>
        <taxon>Tracheophyta</taxon>
        <taxon>Spermatophyta</taxon>
        <taxon>Magnoliopsida</taxon>
        <taxon>eudicotyledons</taxon>
        <taxon>Gunneridae</taxon>
        <taxon>Pentapetalae</taxon>
        <taxon>asterids</taxon>
        <taxon>Ericales</taxon>
        <taxon>Ericaceae</taxon>
        <taxon>Ericoideae</taxon>
        <taxon>Rhodoreae</taxon>
        <taxon>Rhododendron</taxon>
    </lineage>
</organism>
<dbReference type="InterPro" id="IPR001480">
    <property type="entry name" value="Bulb-type_lectin_dom"/>
</dbReference>
<dbReference type="EMBL" id="JACTNZ010000002">
    <property type="protein sequence ID" value="KAG5562826.1"/>
    <property type="molecule type" value="Genomic_DNA"/>
</dbReference>
<dbReference type="GO" id="GO:0005524">
    <property type="term" value="F:ATP binding"/>
    <property type="evidence" value="ECO:0007669"/>
    <property type="project" value="UniProtKB-UniRule"/>
</dbReference>
<comment type="caution">
    <text evidence="7">The sequence shown here is derived from an EMBL/GenBank/DDBJ whole genome shotgun (WGS) entry which is preliminary data.</text>
</comment>
<dbReference type="Pfam" id="PF01453">
    <property type="entry name" value="B_lectin"/>
    <property type="match status" value="1"/>
</dbReference>
<evidence type="ECO:0000256" key="4">
    <source>
        <dbReference type="PROSITE-ProRule" id="PRU10141"/>
    </source>
</evidence>